<dbReference type="Proteomes" id="UP000059847">
    <property type="component" value="Chromosome"/>
</dbReference>
<evidence type="ECO:0000313" key="2">
    <source>
        <dbReference type="Proteomes" id="UP000059847"/>
    </source>
</evidence>
<proteinExistence type="predicted"/>
<dbReference type="EMBL" id="CP012678">
    <property type="protein sequence ID" value="ALF58852.1"/>
    <property type="molecule type" value="Genomic_DNA"/>
</dbReference>
<protein>
    <submittedName>
        <fullName evidence="1">Uncharacterized protein</fullName>
    </submittedName>
</protein>
<dbReference type="AlphaFoldDB" id="A0A0M4T0W9"/>
<gene>
    <name evidence="1" type="ORF">AOC03_01305</name>
</gene>
<reference evidence="1 2" key="1">
    <citation type="submission" date="2015-09" db="EMBL/GenBank/DDBJ databases">
        <title>Complete genome of Psychrobacter urativorans R10.10B.</title>
        <authorList>
            <person name="See-Too W.S."/>
            <person name="Chan K.G."/>
        </authorList>
    </citation>
    <scope>NUCLEOTIDE SEQUENCE [LARGE SCALE GENOMIC DNA]</scope>
    <source>
        <strain evidence="1 2">R10.10B</strain>
    </source>
</reference>
<sequence length="95" mass="11274">MKFIDYDQLCSKFKPKGAISVDANIIANMLIREHCLQQGNNLAQFLKIEPFFDNYMALRVWVQRRLNAQDDYIIVEMHNKLQSELYTLLPQPYSY</sequence>
<organism evidence="1 2">
    <name type="scientific">Psychrobacter urativorans</name>
    <dbReference type="NCBI Taxonomy" id="45610"/>
    <lineage>
        <taxon>Bacteria</taxon>
        <taxon>Pseudomonadati</taxon>
        <taxon>Pseudomonadota</taxon>
        <taxon>Gammaproteobacteria</taxon>
        <taxon>Moraxellales</taxon>
        <taxon>Moraxellaceae</taxon>
        <taxon>Psychrobacter</taxon>
    </lineage>
</organism>
<accession>A0A0M4T0W9</accession>
<dbReference type="STRING" id="45610.AOC03_01305"/>
<keyword evidence="2" id="KW-1185">Reference proteome</keyword>
<dbReference type="KEGG" id="pur:AOC03_01305"/>
<evidence type="ECO:0000313" key="1">
    <source>
        <dbReference type="EMBL" id="ALF58852.1"/>
    </source>
</evidence>
<name>A0A0M4T0W9_9GAMM</name>